<proteinExistence type="inferred from homology"/>
<dbReference type="Proteomes" id="UP000297475">
    <property type="component" value="Unassembled WGS sequence"/>
</dbReference>
<dbReference type="RefSeq" id="WP_135483136.1">
    <property type="nucleotide sequence ID" value="NZ_SRMF01000003.1"/>
</dbReference>
<comment type="caution">
    <text evidence="7">The sequence shown here is derived from an EMBL/GenBank/DDBJ whole genome shotgun (WGS) entry which is preliminary data.</text>
</comment>
<reference evidence="7 8" key="1">
    <citation type="submission" date="2019-04" db="EMBL/GenBank/DDBJ databases">
        <title>Natronospirillum operosus gen. nov., sp. nov., a haloalkaliphilic satellite isolated from decaying biomass of laboratory culture of cyanobacterium Geitlerinema sp. and proposal of Natronospirillaceae fam. nov. and Saccharospirillaceae fam. nov.</title>
        <authorList>
            <person name="Kevbrin V."/>
            <person name="Boltyanskaya Y."/>
            <person name="Koziaeva V."/>
            <person name="Grouzdev D.S."/>
            <person name="Park M."/>
            <person name="Cho J."/>
        </authorList>
    </citation>
    <scope>NUCLEOTIDE SEQUENCE [LARGE SCALE GENOMIC DNA]</scope>
    <source>
        <strain evidence="7 8">G-116</strain>
    </source>
</reference>
<keyword evidence="3" id="KW-0663">Pyridoxal phosphate</keyword>
<dbReference type="CDD" id="cd00609">
    <property type="entry name" value="AAT_like"/>
    <property type="match status" value="1"/>
</dbReference>
<dbReference type="EC" id="4.4.1.13" evidence="2"/>
<dbReference type="GO" id="GO:0047804">
    <property type="term" value="F:cysteine-S-conjugate beta-lyase activity"/>
    <property type="evidence" value="ECO:0007669"/>
    <property type="project" value="UniProtKB-EC"/>
</dbReference>
<evidence type="ECO:0000256" key="3">
    <source>
        <dbReference type="ARBA" id="ARBA00022898"/>
    </source>
</evidence>
<evidence type="ECO:0000313" key="8">
    <source>
        <dbReference type="Proteomes" id="UP000297475"/>
    </source>
</evidence>
<keyword evidence="8" id="KW-1185">Reference proteome</keyword>
<dbReference type="Gene3D" id="3.40.640.10">
    <property type="entry name" value="Type I PLP-dependent aspartate aminotransferase-like (Major domain)"/>
    <property type="match status" value="1"/>
</dbReference>
<dbReference type="InterPro" id="IPR015421">
    <property type="entry name" value="PyrdxlP-dep_Trfase_major"/>
</dbReference>
<dbReference type="PANTHER" id="PTHR43525">
    <property type="entry name" value="PROTEIN MALY"/>
    <property type="match status" value="1"/>
</dbReference>
<comment type="cofactor">
    <cofactor evidence="1">
        <name>pyridoxal 5'-phosphate</name>
        <dbReference type="ChEBI" id="CHEBI:597326"/>
    </cofactor>
</comment>
<evidence type="ECO:0000259" key="6">
    <source>
        <dbReference type="Pfam" id="PF00155"/>
    </source>
</evidence>
<dbReference type="OrthoDB" id="9802872at2"/>
<dbReference type="AlphaFoldDB" id="A0A4Z0W7Q5"/>
<evidence type="ECO:0000256" key="4">
    <source>
        <dbReference type="ARBA" id="ARBA00023239"/>
    </source>
</evidence>
<accession>A0A4Z0W7Q5</accession>
<evidence type="ECO:0000256" key="2">
    <source>
        <dbReference type="ARBA" id="ARBA00012224"/>
    </source>
</evidence>
<gene>
    <name evidence="7" type="ORF">E4656_10280</name>
</gene>
<dbReference type="Gene3D" id="3.90.1150.10">
    <property type="entry name" value="Aspartate Aminotransferase, domain 1"/>
    <property type="match status" value="1"/>
</dbReference>
<dbReference type="SUPFAM" id="SSF53383">
    <property type="entry name" value="PLP-dependent transferases"/>
    <property type="match status" value="1"/>
</dbReference>
<dbReference type="InterPro" id="IPR015424">
    <property type="entry name" value="PyrdxlP-dep_Trfase"/>
</dbReference>
<dbReference type="InterPro" id="IPR051798">
    <property type="entry name" value="Class-II_PLP-Dep_Aminotrans"/>
</dbReference>
<dbReference type="InterPro" id="IPR027619">
    <property type="entry name" value="C-S_lyase_PatB-like"/>
</dbReference>
<dbReference type="NCBIfam" id="TIGR04350">
    <property type="entry name" value="C_S_lyase_PatB"/>
    <property type="match status" value="1"/>
</dbReference>
<organism evidence="7 8">
    <name type="scientific">Natronospirillum operosum</name>
    <dbReference type="NCBI Taxonomy" id="2759953"/>
    <lineage>
        <taxon>Bacteria</taxon>
        <taxon>Pseudomonadati</taxon>
        <taxon>Pseudomonadota</taxon>
        <taxon>Gammaproteobacteria</taxon>
        <taxon>Oceanospirillales</taxon>
        <taxon>Natronospirillaceae</taxon>
        <taxon>Natronospirillum</taxon>
    </lineage>
</organism>
<dbReference type="InterPro" id="IPR004839">
    <property type="entry name" value="Aminotransferase_I/II_large"/>
</dbReference>
<dbReference type="InterPro" id="IPR015422">
    <property type="entry name" value="PyrdxlP-dep_Trfase_small"/>
</dbReference>
<feature type="domain" description="Aminotransferase class I/classII large" evidence="6">
    <location>
        <begin position="45"/>
        <end position="378"/>
    </location>
</feature>
<sequence>MTTSTSPQFDFNIRIDRRGTASKKWQPSEQADIVPMWVADMDIPAPPAVRAALEQMATNGLLGYGAVTDDLVQAFLSWCERHYGWTPDPDWLVWVPGVVPAMHVATEAWLDRTEGLATQTPVYPPIYHMGRVRQRPMQWLDDHSGLMSPASLPDQLAGDLKSDTRALILCNPQNPSGQIYTRAELEAIAAVAAERDLLIISDEIWADLILDADCRHIPFASLGPAAAERSITLLAPSKTFNIAGLCCAVAIIPDASLRARFQQQAQGLLPDMNYAGLQAARAAYSEGGPWLDALRDHLRGNLERVETWLRDFPTVGYQRPRATYVVWLDMRQALPADPVDAFLRAGVALSDGADFGAPGFVRLNIGCPQAQLETALQRMGQALGG</sequence>
<keyword evidence="4 7" id="KW-0456">Lyase</keyword>
<dbReference type="GO" id="GO:0030170">
    <property type="term" value="F:pyridoxal phosphate binding"/>
    <property type="evidence" value="ECO:0007669"/>
    <property type="project" value="InterPro"/>
</dbReference>
<dbReference type="PANTHER" id="PTHR43525:SF1">
    <property type="entry name" value="PROTEIN MALY"/>
    <property type="match status" value="1"/>
</dbReference>
<evidence type="ECO:0000256" key="1">
    <source>
        <dbReference type="ARBA" id="ARBA00001933"/>
    </source>
</evidence>
<evidence type="ECO:0000313" key="7">
    <source>
        <dbReference type="EMBL" id="TGG93427.1"/>
    </source>
</evidence>
<name>A0A4Z0W7Q5_9GAMM</name>
<comment type="similarity">
    <text evidence="5">Belongs to the class-II pyridoxal-phosphate-dependent aminotransferase family. MalY/PatB cystathionine beta-lyase subfamily.</text>
</comment>
<evidence type="ECO:0000256" key="5">
    <source>
        <dbReference type="ARBA" id="ARBA00037974"/>
    </source>
</evidence>
<protein>
    <recommendedName>
        <fullName evidence="2">cysteine-S-conjugate beta-lyase</fullName>
        <ecNumber evidence="2">4.4.1.13</ecNumber>
    </recommendedName>
</protein>
<dbReference type="Pfam" id="PF00155">
    <property type="entry name" value="Aminotran_1_2"/>
    <property type="match status" value="1"/>
</dbReference>
<dbReference type="EMBL" id="SRMF01000003">
    <property type="protein sequence ID" value="TGG93427.1"/>
    <property type="molecule type" value="Genomic_DNA"/>
</dbReference>